<sequence length="69" mass="7676">MFTSLQRKRRPQFLNQRRSVTTTTSQTVEYNDGGLAEVIIEAVIESNDYGGSCDDYSSNSSCDTDSGSW</sequence>
<dbReference type="AlphaFoldDB" id="A0A1X0WAY6"/>
<keyword evidence="3" id="KW-1185">Reference proteome</keyword>
<dbReference type="STRING" id="1646377.BS640_18740"/>
<gene>
    <name evidence="2" type="ORF">BS640_18740</name>
</gene>
<feature type="compositionally biased region" description="Basic residues" evidence="1">
    <location>
        <begin position="1"/>
        <end position="11"/>
    </location>
</feature>
<proteinExistence type="predicted"/>
<reference evidence="2 3" key="1">
    <citation type="journal article" date="2017" name="Int. J. Syst. Evol. Microbiol.">
        <title>Rouxiella badensis sp. nov. and Rouxiella silvae sp. nov. isolated from peat bog soil in Germany and emendation of the genus description.</title>
        <authorList>
            <person name="Le Fleche-Mateos A."/>
            <person name="Kugler J.H."/>
            <person name="Hansen S.H."/>
            <person name="Syldatk C."/>
            <person name="Hausmann R."/>
            <person name="Lomprez F."/>
            <person name="Vandenbogaert M."/>
            <person name="Manuguerra J.C."/>
            <person name="Grimont P.A."/>
        </authorList>
    </citation>
    <scope>NUCLEOTIDE SEQUENCE [LARGE SCALE GENOMIC DNA]</scope>
    <source>
        <strain evidence="2 3">DSM 100043</strain>
    </source>
</reference>
<evidence type="ECO:0000313" key="2">
    <source>
        <dbReference type="EMBL" id="ORJ23940.1"/>
    </source>
</evidence>
<protein>
    <submittedName>
        <fullName evidence="2">Uncharacterized protein</fullName>
    </submittedName>
</protein>
<dbReference type="EMBL" id="MRWE01000038">
    <property type="protein sequence ID" value="ORJ23940.1"/>
    <property type="molecule type" value="Genomic_DNA"/>
</dbReference>
<evidence type="ECO:0000256" key="1">
    <source>
        <dbReference type="SAM" id="MobiDB-lite"/>
    </source>
</evidence>
<feature type="region of interest" description="Disordered" evidence="1">
    <location>
        <begin position="1"/>
        <end position="25"/>
    </location>
</feature>
<organism evidence="2 3">
    <name type="scientific">Rouxiella badensis</name>
    <dbReference type="NCBI Taxonomy" id="1646377"/>
    <lineage>
        <taxon>Bacteria</taxon>
        <taxon>Pseudomonadati</taxon>
        <taxon>Pseudomonadota</taxon>
        <taxon>Gammaproteobacteria</taxon>
        <taxon>Enterobacterales</taxon>
        <taxon>Yersiniaceae</taxon>
        <taxon>Rouxiella</taxon>
    </lineage>
</organism>
<name>A0A1X0WAY6_9GAMM</name>
<comment type="caution">
    <text evidence="2">The sequence shown here is derived from an EMBL/GenBank/DDBJ whole genome shotgun (WGS) entry which is preliminary data.</text>
</comment>
<feature type="compositionally biased region" description="Low complexity" evidence="1">
    <location>
        <begin position="16"/>
        <end position="25"/>
    </location>
</feature>
<evidence type="ECO:0000313" key="3">
    <source>
        <dbReference type="Proteomes" id="UP000192536"/>
    </source>
</evidence>
<accession>A0A1X0WAY6</accession>
<dbReference type="RefSeq" id="WP_084913099.1">
    <property type="nucleotide sequence ID" value="NZ_MRWE01000038.1"/>
</dbReference>
<dbReference type="Proteomes" id="UP000192536">
    <property type="component" value="Unassembled WGS sequence"/>
</dbReference>